<dbReference type="KEGG" id="fax:FUAX_53360"/>
<evidence type="ECO:0000256" key="1">
    <source>
        <dbReference type="ARBA" id="ARBA00010164"/>
    </source>
</evidence>
<dbReference type="EMBL" id="AP025322">
    <property type="protein sequence ID" value="BDD12904.1"/>
    <property type="molecule type" value="Genomic_DNA"/>
</dbReference>
<evidence type="ECO:0000256" key="3">
    <source>
        <dbReference type="ARBA" id="ARBA00022777"/>
    </source>
</evidence>
<comment type="similarity">
    <text evidence="1">Belongs to the HipA Ser/Thr kinase family.</text>
</comment>
<dbReference type="InterPro" id="IPR052028">
    <property type="entry name" value="HipA_Ser/Thr_kinase"/>
</dbReference>
<evidence type="ECO:0000259" key="4">
    <source>
        <dbReference type="Pfam" id="PF07804"/>
    </source>
</evidence>
<keyword evidence="2" id="KW-0808">Transferase</keyword>
<keyword evidence="3" id="KW-0418">Kinase</keyword>
<gene>
    <name evidence="5" type="ORF">FUAX_53360</name>
</gene>
<geneLocation type="plasmid" evidence="5 6">
    <name>pFA8</name>
</geneLocation>
<sequence>MIEIKNCPATLLPGHGTYSRAGLKKLFGGTKVSHLLPYPSPFAADGVDRQFLLNRQSVSLSGVQGKFSLIRDGHGMRLATPDEQGTHILKPAPQKIAGLTKNEEHLPANEHLTMQIAEQVYKIDTAHSAMIFFGDGTPAYLVKRFDLGPGNFKYAQEDFASLLAKTKRSHGADFKYTGSYADLFQAMRGKVAAYPVEALKLFRIIVFNYLFSNGDAHLKNFSLLETPDGDYALSPAYDLLNTRIHVDDKDLALDQGLLPKDPGGSLRIKLLKLADIADLSPKAVAKTLKQMSAPYDKTEVLINRSFLSEKLKRNYLQTYRRRLKTLQKT</sequence>
<proteinExistence type="inferred from homology"/>
<organism evidence="5 6">
    <name type="scientific">Fulvitalea axinellae</name>
    <dbReference type="NCBI Taxonomy" id="1182444"/>
    <lineage>
        <taxon>Bacteria</taxon>
        <taxon>Pseudomonadati</taxon>
        <taxon>Bacteroidota</taxon>
        <taxon>Cytophagia</taxon>
        <taxon>Cytophagales</taxon>
        <taxon>Persicobacteraceae</taxon>
        <taxon>Fulvitalea</taxon>
    </lineage>
</organism>
<dbReference type="InterPro" id="IPR012893">
    <property type="entry name" value="HipA-like_C"/>
</dbReference>
<dbReference type="AlphaFoldDB" id="A0AAU9DEN8"/>
<dbReference type="PANTHER" id="PTHR37419">
    <property type="entry name" value="SERINE/THREONINE-PROTEIN KINASE TOXIN HIPA"/>
    <property type="match status" value="1"/>
</dbReference>
<evidence type="ECO:0000313" key="5">
    <source>
        <dbReference type="EMBL" id="BDD12904.1"/>
    </source>
</evidence>
<dbReference type="RefSeq" id="WP_338396138.1">
    <property type="nucleotide sequence ID" value="NZ_AP025322.1"/>
</dbReference>
<reference evidence="5 6" key="1">
    <citation type="submission" date="2021-12" db="EMBL/GenBank/DDBJ databases">
        <title>Genome sequencing of bacteria with rrn-lacking chromosome and rrn-plasmid.</title>
        <authorList>
            <person name="Anda M."/>
            <person name="Iwasaki W."/>
        </authorList>
    </citation>
    <scope>NUCLEOTIDE SEQUENCE [LARGE SCALE GENOMIC DNA]</scope>
    <source>
        <strain evidence="5 6">DSM 100852</strain>
        <plasmid evidence="5 6">pFA8</plasmid>
    </source>
</reference>
<dbReference type="Proteomes" id="UP001348817">
    <property type="component" value="Plasmid pFA8"/>
</dbReference>
<feature type="domain" description="HipA-like C-terminal" evidence="4">
    <location>
        <begin position="58"/>
        <end position="291"/>
    </location>
</feature>
<name>A0AAU9DEN8_9BACT</name>
<dbReference type="GO" id="GO:0005829">
    <property type="term" value="C:cytosol"/>
    <property type="evidence" value="ECO:0007669"/>
    <property type="project" value="TreeGrafter"/>
</dbReference>
<keyword evidence="5" id="KW-0614">Plasmid</keyword>
<evidence type="ECO:0000256" key="2">
    <source>
        <dbReference type="ARBA" id="ARBA00022679"/>
    </source>
</evidence>
<keyword evidence="6" id="KW-1185">Reference proteome</keyword>
<protein>
    <recommendedName>
        <fullName evidence="4">HipA-like C-terminal domain-containing protein</fullName>
    </recommendedName>
</protein>
<accession>A0AAU9DEN8</accession>
<dbReference type="GO" id="GO:0004674">
    <property type="term" value="F:protein serine/threonine kinase activity"/>
    <property type="evidence" value="ECO:0007669"/>
    <property type="project" value="TreeGrafter"/>
</dbReference>
<evidence type="ECO:0000313" key="6">
    <source>
        <dbReference type="Proteomes" id="UP001348817"/>
    </source>
</evidence>
<dbReference type="PANTHER" id="PTHR37419:SF1">
    <property type="entry name" value="SERINE_THREONINE-PROTEIN KINASE TOXIN HIPA"/>
    <property type="match status" value="1"/>
</dbReference>
<dbReference type="Gene3D" id="1.10.1070.20">
    <property type="match status" value="1"/>
</dbReference>
<dbReference type="Pfam" id="PF07804">
    <property type="entry name" value="HipA_C"/>
    <property type="match status" value="1"/>
</dbReference>